<reference evidence="2" key="1">
    <citation type="submission" date="2018-10" db="EMBL/GenBank/DDBJ databases">
        <title>Hidden diversity of soil giant viruses.</title>
        <authorList>
            <person name="Schulz F."/>
            <person name="Alteio L."/>
            <person name="Goudeau D."/>
            <person name="Ryan E.M."/>
            <person name="Malmstrom R.R."/>
            <person name="Blanchard J."/>
            <person name="Woyke T."/>
        </authorList>
    </citation>
    <scope>NUCLEOTIDE SEQUENCE</scope>
    <source>
        <strain evidence="2">SAV1</strain>
    </source>
</reference>
<protein>
    <recommendedName>
        <fullName evidence="1">Spore protein YkvP/CgeB glycosyl transferase-like domain-containing protein</fullName>
    </recommendedName>
</protein>
<dbReference type="InterPro" id="IPR055259">
    <property type="entry name" value="YkvP/CgeB_Glyco_trans-like"/>
</dbReference>
<accession>A0A3G5AI18</accession>
<dbReference type="EMBL" id="MK072452">
    <property type="protein sequence ID" value="AYV85433.1"/>
    <property type="molecule type" value="Genomic_DNA"/>
</dbReference>
<evidence type="ECO:0000259" key="1">
    <source>
        <dbReference type="Pfam" id="PF13524"/>
    </source>
</evidence>
<feature type="domain" description="Spore protein YkvP/CgeB glycosyl transferase-like" evidence="1">
    <location>
        <begin position="206"/>
        <end position="321"/>
    </location>
</feature>
<proteinExistence type="predicted"/>
<gene>
    <name evidence="2" type="ORF">Satyrvirus16_9</name>
</gene>
<name>A0A3G5AI18_9VIRU</name>
<dbReference type="Pfam" id="PF13524">
    <property type="entry name" value="Glyco_trans_1_2"/>
    <property type="match status" value="1"/>
</dbReference>
<sequence>MEHENGIVNVIIFENRKGIWTAYVSLMKIFKYLVGTKKYYQIDITEIVNKTENEVSKIFIEKFGKNPDNIILFLNKITKLDGLNIPISAKINVIVDDLHQKDEDKINKIIEFRRCSRIFSTYAYVFHKFYSKDDIGGIPVYNFPHCVNYVSNFNTNPLEKILVSGRLNPLIYPFRQKMVEISKNKEENEDVDYLPVDHGYRISEDKSEYIYGDRYIDYLNKYLVCFTCDSRKETPYIVKKFIEIPASGALLLGGNTETKSYFVELGFVDGIHYISASMENIGEKIKYVLDPKHRPEIDNIRRNGYELVKSRHLHTHRANLLDDVLNKKLII</sequence>
<organism evidence="2">
    <name type="scientific">Satyrvirus sp</name>
    <dbReference type="NCBI Taxonomy" id="2487771"/>
    <lineage>
        <taxon>Viruses</taxon>
        <taxon>Varidnaviria</taxon>
        <taxon>Bamfordvirae</taxon>
        <taxon>Nucleocytoviricota</taxon>
        <taxon>Megaviricetes</taxon>
        <taxon>Imitervirales</taxon>
        <taxon>Mimiviridae</taxon>
        <taxon>Megamimivirinae</taxon>
    </lineage>
</organism>
<evidence type="ECO:0000313" key="2">
    <source>
        <dbReference type="EMBL" id="AYV85433.1"/>
    </source>
</evidence>